<accession>A0A8S1LRW2</accession>
<evidence type="ECO:0000313" key="1">
    <source>
        <dbReference type="EMBL" id="CAD8068223.1"/>
    </source>
</evidence>
<proteinExistence type="predicted"/>
<protein>
    <submittedName>
        <fullName evidence="1">Uncharacterized protein</fullName>
    </submittedName>
</protein>
<dbReference type="Proteomes" id="UP000688137">
    <property type="component" value="Unassembled WGS sequence"/>
</dbReference>
<sequence length="86" mass="10415">MNCLMLKLDKTLFKRTSFNPMKFLLQYGVLSMMSYQITKKYFCRDVKQTFHDMNENIQFVVEQYHWGMELMTHDNKANCLGEFLEK</sequence>
<gene>
    <name evidence="1" type="ORF">PPRIM_AZ9-3.1.T0420048</name>
</gene>
<dbReference type="EMBL" id="CAJJDM010000041">
    <property type="protein sequence ID" value="CAD8068223.1"/>
    <property type="molecule type" value="Genomic_DNA"/>
</dbReference>
<dbReference type="AlphaFoldDB" id="A0A8S1LRW2"/>
<keyword evidence="2" id="KW-1185">Reference proteome</keyword>
<name>A0A8S1LRW2_PARPR</name>
<comment type="caution">
    <text evidence="1">The sequence shown here is derived from an EMBL/GenBank/DDBJ whole genome shotgun (WGS) entry which is preliminary data.</text>
</comment>
<reference evidence="1" key="1">
    <citation type="submission" date="2021-01" db="EMBL/GenBank/DDBJ databases">
        <authorList>
            <consortium name="Genoscope - CEA"/>
            <person name="William W."/>
        </authorList>
    </citation>
    <scope>NUCLEOTIDE SEQUENCE</scope>
</reference>
<evidence type="ECO:0000313" key="2">
    <source>
        <dbReference type="Proteomes" id="UP000688137"/>
    </source>
</evidence>
<organism evidence="1 2">
    <name type="scientific">Paramecium primaurelia</name>
    <dbReference type="NCBI Taxonomy" id="5886"/>
    <lineage>
        <taxon>Eukaryota</taxon>
        <taxon>Sar</taxon>
        <taxon>Alveolata</taxon>
        <taxon>Ciliophora</taxon>
        <taxon>Intramacronucleata</taxon>
        <taxon>Oligohymenophorea</taxon>
        <taxon>Peniculida</taxon>
        <taxon>Parameciidae</taxon>
        <taxon>Paramecium</taxon>
    </lineage>
</organism>